<reference evidence="1 2" key="1">
    <citation type="journal article" date="2019" name="Sci. Rep.">
        <title>Orb-weaving spider Araneus ventricosus genome elucidates the spidroin gene catalogue.</title>
        <authorList>
            <person name="Kono N."/>
            <person name="Nakamura H."/>
            <person name="Ohtoshi R."/>
            <person name="Moran D.A.P."/>
            <person name="Shinohara A."/>
            <person name="Yoshida Y."/>
            <person name="Fujiwara M."/>
            <person name="Mori M."/>
            <person name="Tomita M."/>
            <person name="Arakawa K."/>
        </authorList>
    </citation>
    <scope>NUCLEOTIDE SEQUENCE [LARGE SCALE GENOMIC DNA]</scope>
</reference>
<gene>
    <name evidence="1" type="ORF">AVEN_230226_1</name>
</gene>
<keyword evidence="2" id="KW-1185">Reference proteome</keyword>
<evidence type="ECO:0000313" key="1">
    <source>
        <dbReference type="EMBL" id="GBM20630.1"/>
    </source>
</evidence>
<protein>
    <submittedName>
        <fullName evidence="1">Uncharacterized protein</fullName>
    </submittedName>
</protein>
<accession>A0A4Y2DUU3</accession>
<dbReference type="EMBL" id="BGPR01000445">
    <property type="protein sequence ID" value="GBM20630.1"/>
    <property type="molecule type" value="Genomic_DNA"/>
</dbReference>
<dbReference type="AlphaFoldDB" id="A0A4Y2DUU3"/>
<name>A0A4Y2DUU3_ARAVE</name>
<sequence>MENASLTGSCSLLKLNGRSVGIKGIRGIKTVSPFPVNVQASITLGNVSLAQSLVPLHSFGESRFRNDMIGHTVLSGNDMELMQLYRWK</sequence>
<dbReference type="Proteomes" id="UP000499080">
    <property type="component" value="Unassembled WGS sequence"/>
</dbReference>
<comment type="caution">
    <text evidence="1">The sequence shown here is derived from an EMBL/GenBank/DDBJ whole genome shotgun (WGS) entry which is preliminary data.</text>
</comment>
<organism evidence="1 2">
    <name type="scientific">Araneus ventricosus</name>
    <name type="common">Orbweaver spider</name>
    <name type="synonym">Epeira ventricosa</name>
    <dbReference type="NCBI Taxonomy" id="182803"/>
    <lineage>
        <taxon>Eukaryota</taxon>
        <taxon>Metazoa</taxon>
        <taxon>Ecdysozoa</taxon>
        <taxon>Arthropoda</taxon>
        <taxon>Chelicerata</taxon>
        <taxon>Arachnida</taxon>
        <taxon>Araneae</taxon>
        <taxon>Araneomorphae</taxon>
        <taxon>Entelegynae</taxon>
        <taxon>Araneoidea</taxon>
        <taxon>Araneidae</taxon>
        <taxon>Araneus</taxon>
    </lineage>
</organism>
<proteinExistence type="predicted"/>
<evidence type="ECO:0000313" key="2">
    <source>
        <dbReference type="Proteomes" id="UP000499080"/>
    </source>
</evidence>